<organism evidence="2 3">
    <name type="scientific">Haloquadratum walsbyi J07HQW1</name>
    <dbReference type="NCBI Taxonomy" id="1238424"/>
    <lineage>
        <taxon>Archaea</taxon>
        <taxon>Methanobacteriati</taxon>
        <taxon>Methanobacteriota</taxon>
        <taxon>Stenosarchaea group</taxon>
        <taxon>Halobacteria</taxon>
        <taxon>Halobacteriales</taxon>
        <taxon>Haloferacaceae</taxon>
        <taxon>Haloquadratum</taxon>
    </lineage>
</organism>
<dbReference type="HOGENOM" id="CLU_2765985_0_0_2"/>
<evidence type="ECO:0000313" key="2">
    <source>
        <dbReference type="EMBL" id="ERG91882.1"/>
    </source>
</evidence>
<dbReference type="EMBL" id="KE356560">
    <property type="protein sequence ID" value="ERG91882.1"/>
    <property type="molecule type" value="Genomic_DNA"/>
</dbReference>
<proteinExistence type="predicted"/>
<reference evidence="2 3" key="1">
    <citation type="journal article" date="2013" name="PLoS ONE">
        <title>Assembly-driven community genomics of a hypersaline microbial ecosystem.</title>
        <authorList>
            <person name="Podell S."/>
            <person name="Ugalde J.A."/>
            <person name="Narasingarao P."/>
            <person name="Banfield J.F."/>
            <person name="Heidelberg K.B."/>
            <person name="Allen E.E."/>
        </authorList>
    </citation>
    <scope>NUCLEOTIDE SEQUENCE [LARGE SCALE GENOMIC DNA]</scope>
    <source>
        <strain evidence="3">J07HQW1</strain>
    </source>
</reference>
<dbReference type="AlphaFoldDB" id="U1PE49"/>
<sequence>MPEETPPDVANLQNEDSVDWLVARRKKLGIKKDDDVDKFEFENAQLDLHEDDGGDDIESDSSDSSDADE</sequence>
<accession>U1PE49</accession>
<feature type="compositionally biased region" description="Acidic residues" evidence="1">
    <location>
        <begin position="49"/>
        <end position="69"/>
    </location>
</feature>
<gene>
    <name evidence="2" type="ORF">J07HQW1_01916</name>
</gene>
<protein>
    <submittedName>
        <fullName evidence="2">Uncharacterized protein</fullName>
    </submittedName>
</protein>
<name>U1PE49_9EURY</name>
<dbReference type="Proteomes" id="UP000030649">
    <property type="component" value="Unassembled WGS sequence"/>
</dbReference>
<evidence type="ECO:0000256" key="1">
    <source>
        <dbReference type="SAM" id="MobiDB-lite"/>
    </source>
</evidence>
<evidence type="ECO:0000313" key="3">
    <source>
        <dbReference type="Proteomes" id="UP000030649"/>
    </source>
</evidence>
<feature type="region of interest" description="Disordered" evidence="1">
    <location>
        <begin position="45"/>
        <end position="69"/>
    </location>
</feature>